<evidence type="ECO:0000313" key="2">
    <source>
        <dbReference type="Proteomes" id="UP000181962"/>
    </source>
</evidence>
<dbReference type="RefSeq" id="WP_223153948.1">
    <property type="nucleotide sequence ID" value="NZ_CP017637.1"/>
</dbReference>
<protein>
    <recommendedName>
        <fullName evidence="3">Phage baseplate protein</fullName>
    </recommendedName>
</protein>
<dbReference type="EMBL" id="CP017637">
    <property type="protein sequence ID" value="APG10244.1"/>
    <property type="molecule type" value="Genomic_DNA"/>
</dbReference>
<proteinExistence type="predicted"/>
<reference evidence="1 2" key="1">
    <citation type="submission" date="2016-11" db="EMBL/GenBank/DDBJ databases">
        <title>Complete Genome Sequence of Bradyrhizobium sp. strain J5, an isolated from soybean nodule in Hokkaido.</title>
        <authorList>
            <person name="Kanehara K."/>
        </authorList>
    </citation>
    <scope>NUCLEOTIDE SEQUENCE [LARGE SCALE GENOMIC DNA]</scope>
    <source>
        <strain evidence="1 2">J5</strain>
    </source>
</reference>
<gene>
    <name evidence="1" type="ORF">BKD09_18105</name>
</gene>
<dbReference type="Proteomes" id="UP000181962">
    <property type="component" value="Chromosome"/>
</dbReference>
<evidence type="ECO:0008006" key="3">
    <source>
        <dbReference type="Google" id="ProtNLM"/>
    </source>
</evidence>
<organism evidence="1 2">
    <name type="scientific">Bradyrhizobium japonicum</name>
    <dbReference type="NCBI Taxonomy" id="375"/>
    <lineage>
        <taxon>Bacteria</taxon>
        <taxon>Pseudomonadati</taxon>
        <taxon>Pseudomonadota</taxon>
        <taxon>Alphaproteobacteria</taxon>
        <taxon>Hyphomicrobiales</taxon>
        <taxon>Nitrobacteraceae</taxon>
        <taxon>Bradyrhizobium</taxon>
    </lineage>
</organism>
<accession>A0A1L3FAD7</accession>
<evidence type="ECO:0000313" key="1">
    <source>
        <dbReference type="EMBL" id="APG10244.1"/>
    </source>
</evidence>
<sequence length="234" mass="24610">MLSATAQREQDILALWDRAAGRAQRQRDDALFAAAGAAPTDSIGTGNAALLALRARLFGAPWRLRAACPTCHTDCEFTADSAMLADGLAPPADAVPPRITNGGRELVLRLPTLSDLARVAATCDSAAAANLLLARCLGDAPPAAQDILHRVEAELERCDPGAVLSFALDCPACGHAWQAVIDIAPALWTEVQAAAERTLLEVDALAREYGWSEAEVLALPHTRRAAYLQLAGAS</sequence>
<dbReference type="AlphaFoldDB" id="A0A1L3FAD7"/>
<name>A0A1L3FAD7_BRAJP</name>